<comment type="caution">
    <text evidence="2">The sequence shown here is derived from an EMBL/GenBank/DDBJ whole genome shotgun (WGS) entry which is preliminary data.</text>
</comment>
<dbReference type="SUPFAM" id="SSF53649">
    <property type="entry name" value="Alkaline phosphatase-like"/>
    <property type="match status" value="1"/>
</dbReference>
<dbReference type="Pfam" id="PF01663">
    <property type="entry name" value="Phosphodiest"/>
    <property type="match status" value="1"/>
</dbReference>
<gene>
    <name evidence="2" type="ORF">G6F51_004149</name>
</gene>
<dbReference type="OMA" id="IAHNYKN"/>
<name>A0A9P7CDP9_RHIOR</name>
<reference evidence="2" key="1">
    <citation type="journal article" date="2020" name="Microb. Genom.">
        <title>Genetic diversity of clinical and environmental Mucorales isolates obtained from an investigation of mucormycosis cases among solid organ transplant recipients.</title>
        <authorList>
            <person name="Nguyen M.H."/>
            <person name="Kaul D."/>
            <person name="Muto C."/>
            <person name="Cheng S.J."/>
            <person name="Richter R.A."/>
            <person name="Bruno V.M."/>
            <person name="Liu G."/>
            <person name="Beyhan S."/>
            <person name="Sundermann A.J."/>
            <person name="Mounaud S."/>
            <person name="Pasculle A.W."/>
            <person name="Nierman W.C."/>
            <person name="Driscoll E."/>
            <person name="Cumbie R."/>
            <person name="Clancy C.J."/>
            <person name="Dupont C.L."/>
        </authorList>
    </citation>
    <scope>NUCLEOTIDE SEQUENCE</scope>
    <source>
        <strain evidence="2">GL16</strain>
    </source>
</reference>
<dbReference type="CDD" id="cd16018">
    <property type="entry name" value="Enpp"/>
    <property type="match status" value="1"/>
</dbReference>
<dbReference type="GO" id="GO:0017111">
    <property type="term" value="F:ribonucleoside triphosphate phosphatase activity"/>
    <property type="evidence" value="ECO:0007669"/>
    <property type="project" value="TreeGrafter"/>
</dbReference>
<dbReference type="GO" id="GO:0047429">
    <property type="term" value="F:nucleoside triphosphate diphosphatase activity"/>
    <property type="evidence" value="ECO:0007669"/>
    <property type="project" value="TreeGrafter"/>
</dbReference>
<evidence type="ECO:0000313" key="3">
    <source>
        <dbReference type="Proteomes" id="UP000717996"/>
    </source>
</evidence>
<dbReference type="PANTHER" id="PTHR10151:SF120">
    <property type="entry name" value="BIS(5'-ADENOSYL)-TRIPHOSPHATASE"/>
    <property type="match status" value="1"/>
</dbReference>
<dbReference type="InterPro" id="IPR017850">
    <property type="entry name" value="Alkaline_phosphatase_core_sf"/>
</dbReference>
<keyword evidence="1" id="KW-1133">Transmembrane helix</keyword>
<dbReference type="AlphaFoldDB" id="A0A9P7CDP9"/>
<protein>
    <submittedName>
        <fullName evidence="2">Uncharacterized protein</fullName>
    </submittedName>
</protein>
<keyword evidence="1" id="KW-0472">Membrane</keyword>
<proteinExistence type="predicted"/>
<dbReference type="Gene3D" id="3.30.1360.180">
    <property type="match status" value="1"/>
</dbReference>
<organism evidence="2 3">
    <name type="scientific">Rhizopus oryzae</name>
    <name type="common">Mucormycosis agent</name>
    <name type="synonym">Rhizopus arrhizus var. delemar</name>
    <dbReference type="NCBI Taxonomy" id="64495"/>
    <lineage>
        <taxon>Eukaryota</taxon>
        <taxon>Fungi</taxon>
        <taxon>Fungi incertae sedis</taxon>
        <taxon>Mucoromycota</taxon>
        <taxon>Mucoromycotina</taxon>
        <taxon>Mucoromycetes</taxon>
        <taxon>Mucorales</taxon>
        <taxon>Mucorineae</taxon>
        <taxon>Rhizopodaceae</taxon>
        <taxon>Rhizopus</taxon>
    </lineage>
</organism>
<dbReference type="Gene3D" id="3.40.720.10">
    <property type="entry name" value="Alkaline Phosphatase, subunit A"/>
    <property type="match status" value="1"/>
</dbReference>
<dbReference type="EMBL" id="JAANIT010000448">
    <property type="protein sequence ID" value="KAG1547623.1"/>
    <property type="molecule type" value="Genomic_DNA"/>
</dbReference>
<dbReference type="PANTHER" id="PTHR10151">
    <property type="entry name" value="ECTONUCLEOTIDE PYROPHOSPHATASE/PHOSPHODIESTERASE"/>
    <property type="match status" value="1"/>
</dbReference>
<keyword evidence="1" id="KW-0812">Transmembrane</keyword>
<feature type="transmembrane region" description="Helical" evidence="1">
    <location>
        <begin position="65"/>
        <end position="86"/>
    </location>
</feature>
<sequence>MVQATVIGEEPGDAQYAYSERLGLDYTQEEEQSHLLNKETTSEDEDWSFMLDEGEDEGFSSEVSIIRYIGLGISIGLSFFAIKLLMTYLGHMHPMKRAAEKLYFNGTDYFAPTVILISLDGFRPDYLERNITPHLDALANEGIRAEYMNPVFPPSTFPNHWTLITGLYPEAHGIVDNSFYDPDMGLFEHTNQSVTSDHRWWKGEPIWLTSRINRQRTASIMWPGSNTHYNTPDYVIASNDSMRMKQRMQVTVDWLDLPYNTRPQMITVYMPQLEQEGHREGSNKIDEYIKEVDAAIGYLTNELSIRNLNSHVHTVIVSDHGTVSTSQDKLIYIDDILPSYLLKYVQNTSPSSMLRFQPKLPEDVIQDIYQKLIHKTKNHHFSIYLKQDMPSRFHYRHSNRISPIQVIPDVGYIFTTHRMSSKEGDDVGYDNLADDMKTIFLAKGPKLSKVYKQGSILAPFVNVEVYGFMTELLNIDAAPNNGTIKTKFPVLYQPPL</sequence>
<dbReference type="Proteomes" id="UP000717996">
    <property type="component" value="Unassembled WGS sequence"/>
</dbReference>
<accession>A0A9P7CDP9</accession>
<dbReference type="InterPro" id="IPR002591">
    <property type="entry name" value="Phosphodiest/P_Trfase"/>
</dbReference>
<dbReference type="OrthoDB" id="415411at2759"/>
<evidence type="ECO:0000256" key="1">
    <source>
        <dbReference type="SAM" id="Phobius"/>
    </source>
</evidence>
<dbReference type="GO" id="GO:0009141">
    <property type="term" value="P:nucleoside triphosphate metabolic process"/>
    <property type="evidence" value="ECO:0007669"/>
    <property type="project" value="TreeGrafter"/>
</dbReference>
<evidence type="ECO:0000313" key="2">
    <source>
        <dbReference type="EMBL" id="KAG1547623.1"/>
    </source>
</evidence>